<dbReference type="CDD" id="cd16833">
    <property type="entry name" value="YfiH"/>
    <property type="match status" value="1"/>
</dbReference>
<comment type="catalytic activity">
    <reaction evidence="9">
        <text>S-methyl-5'-thioadenosine + phosphate = 5-(methylsulfanyl)-alpha-D-ribose 1-phosphate + adenine</text>
        <dbReference type="Rhea" id="RHEA:11852"/>
        <dbReference type="ChEBI" id="CHEBI:16708"/>
        <dbReference type="ChEBI" id="CHEBI:17509"/>
        <dbReference type="ChEBI" id="CHEBI:43474"/>
        <dbReference type="ChEBI" id="CHEBI:58533"/>
        <dbReference type="EC" id="2.4.2.28"/>
    </reaction>
    <physiologicalReaction direction="left-to-right" evidence="9">
        <dbReference type="Rhea" id="RHEA:11853"/>
    </physiologicalReaction>
</comment>
<comment type="catalytic activity">
    <reaction evidence="8">
        <text>adenosine + phosphate = alpha-D-ribose 1-phosphate + adenine</text>
        <dbReference type="Rhea" id="RHEA:27642"/>
        <dbReference type="ChEBI" id="CHEBI:16335"/>
        <dbReference type="ChEBI" id="CHEBI:16708"/>
        <dbReference type="ChEBI" id="CHEBI:43474"/>
        <dbReference type="ChEBI" id="CHEBI:57720"/>
        <dbReference type="EC" id="2.4.2.1"/>
    </reaction>
    <physiologicalReaction direction="left-to-right" evidence="8">
        <dbReference type="Rhea" id="RHEA:27643"/>
    </physiologicalReaction>
</comment>
<sequence>MSLNPITHPLLDKAGVRHGFFTREGGVSEGIYAGLNAGVGSKDDPARVVENRRRVAEWMGGGLDDLCGCYQIHSAVARVAEAGWAGERPEGDAVVSAMRGPIASILTADCAPVLFADAEAGVVGAAHAGWKGALGGIIHSTVAAMEAMGARPERMVAVVGPCIAQASYEVGADYQERFAHHDPGSERFFAPGAAEDKRLFDLPGFVLWRLEQAGVGDAAWTGDDTRADAARFYSNRRAFLAGEPDFGRLISTISLG</sequence>
<comment type="catalytic activity">
    <reaction evidence="7">
        <text>adenosine + H2O + H(+) = inosine + NH4(+)</text>
        <dbReference type="Rhea" id="RHEA:24408"/>
        <dbReference type="ChEBI" id="CHEBI:15377"/>
        <dbReference type="ChEBI" id="CHEBI:15378"/>
        <dbReference type="ChEBI" id="CHEBI:16335"/>
        <dbReference type="ChEBI" id="CHEBI:17596"/>
        <dbReference type="ChEBI" id="CHEBI:28938"/>
        <dbReference type="EC" id="3.5.4.4"/>
    </reaction>
    <physiologicalReaction direction="left-to-right" evidence="7">
        <dbReference type="Rhea" id="RHEA:24409"/>
    </physiologicalReaction>
</comment>
<dbReference type="PANTHER" id="PTHR30616">
    <property type="entry name" value="UNCHARACTERIZED PROTEIN YFIH"/>
    <property type="match status" value="1"/>
</dbReference>
<gene>
    <name evidence="10" type="ORF">IFE19_11825</name>
</gene>
<evidence type="ECO:0000256" key="9">
    <source>
        <dbReference type="ARBA" id="ARBA00049893"/>
    </source>
</evidence>
<dbReference type="InterPro" id="IPR011324">
    <property type="entry name" value="Cytotoxic_necrot_fac-like_cat"/>
</dbReference>
<name>A0ABX7SGU7_9CAUL</name>
<dbReference type="Gene3D" id="3.60.140.10">
    <property type="entry name" value="CNF1/YfiH-like putative cysteine hydrolases"/>
    <property type="match status" value="1"/>
</dbReference>
<evidence type="ECO:0000313" key="10">
    <source>
        <dbReference type="EMBL" id="QTC86824.1"/>
    </source>
</evidence>
<evidence type="ECO:0000256" key="3">
    <source>
        <dbReference type="ARBA" id="ARBA00022679"/>
    </source>
</evidence>
<evidence type="ECO:0000256" key="7">
    <source>
        <dbReference type="ARBA" id="ARBA00047989"/>
    </source>
</evidence>
<dbReference type="PANTHER" id="PTHR30616:SF2">
    <property type="entry name" value="PURINE NUCLEOSIDE PHOSPHORYLASE LACC1"/>
    <property type="match status" value="1"/>
</dbReference>
<dbReference type="InterPro" id="IPR038371">
    <property type="entry name" value="Cu_polyphenol_OxRdtase_sf"/>
</dbReference>
<proteinExistence type="inferred from homology"/>
<evidence type="ECO:0000256" key="1">
    <source>
        <dbReference type="ARBA" id="ARBA00000553"/>
    </source>
</evidence>
<comment type="catalytic activity">
    <reaction evidence="1">
        <text>inosine + phosphate = alpha-D-ribose 1-phosphate + hypoxanthine</text>
        <dbReference type="Rhea" id="RHEA:27646"/>
        <dbReference type="ChEBI" id="CHEBI:17368"/>
        <dbReference type="ChEBI" id="CHEBI:17596"/>
        <dbReference type="ChEBI" id="CHEBI:43474"/>
        <dbReference type="ChEBI" id="CHEBI:57720"/>
        <dbReference type="EC" id="2.4.2.1"/>
    </reaction>
    <physiologicalReaction direction="left-to-right" evidence="1">
        <dbReference type="Rhea" id="RHEA:27647"/>
    </physiologicalReaction>
</comment>
<evidence type="ECO:0000256" key="8">
    <source>
        <dbReference type="ARBA" id="ARBA00048968"/>
    </source>
</evidence>
<evidence type="ECO:0000256" key="5">
    <source>
        <dbReference type="ARBA" id="ARBA00022801"/>
    </source>
</evidence>
<keyword evidence="4" id="KW-0479">Metal-binding</keyword>
<keyword evidence="5" id="KW-0378">Hydrolase</keyword>
<dbReference type="EMBL" id="CP062006">
    <property type="protein sequence ID" value="QTC86824.1"/>
    <property type="molecule type" value="Genomic_DNA"/>
</dbReference>
<evidence type="ECO:0000313" key="11">
    <source>
        <dbReference type="Proteomes" id="UP000663942"/>
    </source>
</evidence>
<dbReference type="RefSeq" id="WP_207822544.1">
    <property type="nucleotide sequence ID" value="NZ_CP062006.1"/>
</dbReference>
<dbReference type="SUPFAM" id="SSF64438">
    <property type="entry name" value="CNF1/YfiH-like putative cysteine hydrolases"/>
    <property type="match status" value="1"/>
</dbReference>
<keyword evidence="11" id="KW-1185">Reference proteome</keyword>
<keyword evidence="6" id="KW-0862">Zinc</keyword>
<keyword evidence="3" id="KW-0808">Transferase</keyword>
<protein>
    <submittedName>
        <fullName evidence="10">Polyphenol oxidase family protein</fullName>
    </submittedName>
</protein>
<evidence type="ECO:0000256" key="2">
    <source>
        <dbReference type="ARBA" id="ARBA00007353"/>
    </source>
</evidence>
<organism evidence="10 11">
    <name type="scientific">Brevundimonas pondensis</name>
    <dbReference type="NCBI Taxonomy" id="2774189"/>
    <lineage>
        <taxon>Bacteria</taxon>
        <taxon>Pseudomonadati</taxon>
        <taxon>Pseudomonadota</taxon>
        <taxon>Alphaproteobacteria</taxon>
        <taxon>Caulobacterales</taxon>
        <taxon>Caulobacteraceae</taxon>
        <taxon>Brevundimonas</taxon>
    </lineage>
</organism>
<accession>A0ABX7SGU7</accession>
<reference evidence="10 11" key="1">
    <citation type="submission" date="2020-09" db="EMBL/GenBank/DDBJ databases">
        <title>Brevundimonas sp. LVF1 isolated from an oligotrophic pond in Goettingen, Germany.</title>
        <authorList>
            <person name="Friedrich I."/>
            <person name="Klassen A."/>
            <person name="Neubauer H."/>
            <person name="Schneider D."/>
            <person name="Hertel R."/>
            <person name="Daniel R."/>
        </authorList>
    </citation>
    <scope>NUCLEOTIDE SEQUENCE [LARGE SCALE GENOMIC DNA]</scope>
    <source>
        <strain evidence="10 11">LVF1</strain>
    </source>
</reference>
<evidence type="ECO:0000256" key="4">
    <source>
        <dbReference type="ARBA" id="ARBA00022723"/>
    </source>
</evidence>
<dbReference type="Proteomes" id="UP000663942">
    <property type="component" value="Chromosome"/>
</dbReference>
<evidence type="ECO:0000256" key="6">
    <source>
        <dbReference type="ARBA" id="ARBA00022833"/>
    </source>
</evidence>
<comment type="similarity">
    <text evidence="2">Belongs to the purine nucleoside phosphorylase YfiH/LACC1 family.</text>
</comment>
<dbReference type="InterPro" id="IPR003730">
    <property type="entry name" value="Cu_polyphenol_OxRdtase"/>
</dbReference>
<dbReference type="Pfam" id="PF02578">
    <property type="entry name" value="Cu-oxidase_4"/>
    <property type="match status" value="1"/>
</dbReference>